<keyword evidence="4" id="KW-0521">NADP</keyword>
<keyword evidence="3" id="KW-0288">FMN</keyword>
<dbReference type="PANTHER" id="PTHR43303">
    <property type="entry name" value="NADPH DEHYDROGENASE C23G7.10C-RELATED"/>
    <property type="match status" value="1"/>
</dbReference>
<evidence type="ECO:0000259" key="6">
    <source>
        <dbReference type="Pfam" id="PF00724"/>
    </source>
</evidence>
<dbReference type="InterPro" id="IPR001155">
    <property type="entry name" value="OxRdtase_FMN_N"/>
</dbReference>
<evidence type="ECO:0000256" key="4">
    <source>
        <dbReference type="ARBA" id="ARBA00022857"/>
    </source>
</evidence>
<dbReference type="EMBL" id="JACICY010000010">
    <property type="protein sequence ID" value="MBB3862143.1"/>
    <property type="molecule type" value="Genomic_DNA"/>
</dbReference>
<evidence type="ECO:0000256" key="3">
    <source>
        <dbReference type="ARBA" id="ARBA00022643"/>
    </source>
</evidence>
<dbReference type="InterPro" id="IPR044152">
    <property type="entry name" value="YqjM-like"/>
</dbReference>
<keyword evidence="2" id="KW-0285">Flavoprotein</keyword>
<reference evidence="7 8" key="1">
    <citation type="submission" date="2020-08" db="EMBL/GenBank/DDBJ databases">
        <title>Genomic Encyclopedia of Type Strains, Phase IV (KMG-IV): sequencing the most valuable type-strain genomes for metagenomic binning, comparative biology and taxonomic classification.</title>
        <authorList>
            <person name="Goeker M."/>
        </authorList>
    </citation>
    <scope>NUCLEOTIDE SEQUENCE [LARGE SCALE GENOMIC DNA]</scope>
    <source>
        <strain evidence="7 8">DSM 14552</strain>
    </source>
</reference>
<evidence type="ECO:0000256" key="5">
    <source>
        <dbReference type="ARBA" id="ARBA00023002"/>
    </source>
</evidence>
<comment type="caution">
    <text evidence="7">The sequence shown here is derived from an EMBL/GenBank/DDBJ whole genome shotgun (WGS) entry which is preliminary data.</text>
</comment>
<dbReference type="RefSeq" id="WP_183614635.1">
    <property type="nucleotide sequence ID" value="NZ_JACICY010000010.1"/>
</dbReference>
<comment type="cofactor">
    <cofactor evidence="1">
        <name>FMN</name>
        <dbReference type="ChEBI" id="CHEBI:58210"/>
    </cofactor>
</comment>
<organism evidence="7 8">
    <name type="scientific">Novosphingobium hassiacum</name>
    <dbReference type="NCBI Taxonomy" id="173676"/>
    <lineage>
        <taxon>Bacteria</taxon>
        <taxon>Pseudomonadati</taxon>
        <taxon>Pseudomonadota</taxon>
        <taxon>Alphaproteobacteria</taxon>
        <taxon>Sphingomonadales</taxon>
        <taxon>Sphingomonadaceae</taxon>
        <taxon>Novosphingobium</taxon>
    </lineage>
</organism>
<name>A0A7W6EX92_9SPHN</name>
<dbReference type="SUPFAM" id="SSF51395">
    <property type="entry name" value="FMN-linked oxidoreductases"/>
    <property type="match status" value="1"/>
</dbReference>
<dbReference type="GO" id="GO:0050661">
    <property type="term" value="F:NADP binding"/>
    <property type="evidence" value="ECO:0007669"/>
    <property type="project" value="InterPro"/>
</dbReference>
<evidence type="ECO:0000313" key="7">
    <source>
        <dbReference type="EMBL" id="MBB3862143.1"/>
    </source>
</evidence>
<protein>
    <submittedName>
        <fullName evidence="7">2,4-dienoyl-CoA reductase-like NADH-dependent reductase (Old Yellow Enzyme family)</fullName>
    </submittedName>
</protein>
<dbReference type="Proteomes" id="UP000562395">
    <property type="component" value="Unassembled WGS sequence"/>
</dbReference>
<dbReference type="Gene3D" id="3.20.20.70">
    <property type="entry name" value="Aldolase class I"/>
    <property type="match status" value="1"/>
</dbReference>
<dbReference type="Pfam" id="PF00724">
    <property type="entry name" value="Oxidored_FMN"/>
    <property type="match status" value="1"/>
</dbReference>
<proteinExistence type="predicted"/>
<dbReference type="InterPro" id="IPR013785">
    <property type="entry name" value="Aldolase_TIM"/>
</dbReference>
<dbReference type="GO" id="GO:0003959">
    <property type="term" value="F:NADPH dehydrogenase activity"/>
    <property type="evidence" value="ECO:0007669"/>
    <property type="project" value="InterPro"/>
</dbReference>
<dbReference type="GO" id="GO:0010181">
    <property type="term" value="F:FMN binding"/>
    <property type="evidence" value="ECO:0007669"/>
    <property type="project" value="InterPro"/>
</dbReference>
<dbReference type="PANTHER" id="PTHR43303:SF4">
    <property type="entry name" value="NADPH DEHYDROGENASE C23G7.10C-RELATED"/>
    <property type="match status" value="1"/>
</dbReference>
<feature type="domain" description="NADH:flavin oxidoreductase/NADH oxidase N-terminal" evidence="6">
    <location>
        <begin position="12"/>
        <end position="373"/>
    </location>
</feature>
<dbReference type="CDD" id="cd04747">
    <property type="entry name" value="OYE_like_5_FMN"/>
    <property type="match status" value="1"/>
</dbReference>
<evidence type="ECO:0000256" key="1">
    <source>
        <dbReference type="ARBA" id="ARBA00001917"/>
    </source>
</evidence>
<sequence length="387" mass="41831">MTEQQSATREALFQPLEIRDMHLRNRIVMSPMTRGFCPDGVPTDDVVAYYRRRAEGGVGLIVTEGVAVDHPAALGDAGLGENNIPLLGSAASIEGWRKVVDQVHANGAKIIPQLWHQGVMRKPGTGPYPDVASVSPSGIWGPLGRMTSIDPKSIPADPNIGDPMSDALIEDTIEAFVRSAVNAVEAGFDGIALHGGHGYLLDNFLWEGTNQRTDRWGGSREKRSAFPAEIVRRIRAAIGEGMPIFFRFSQWKQQDFRATLADNAAELREVLMPLAVAGVDVFDASVRYYNRAGFEGDPASLAGVAKKVTGKLSMAVGGVGINQGMYDRDKAAAVVSDFGPLFDRFNAGEFDLVAVGRAIIGDPQWTTKFRNGDATEPYNMENDGILS</sequence>
<evidence type="ECO:0000256" key="2">
    <source>
        <dbReference type="ARBA" id="ARBA00022630"/>
    </source>
</evidence>
<accession>A0A7W6EX92</accession>
<dbReference type="AlphaFoldDB" id="A0A7W6EX92"/>
<evidence type="ECO:0000313" key="8">
    <source>
        <dbReference type="Proteomes" id="UP000562395"/>
    </source>
</evidence>
<keyword evidence="8" id="KW-1185">Reference proteome</keyword>
<keyword evidence="5" id="KW-0560">Oxidoreductase</keyword>
<gene>
    <name evidence="7" type="ORF">GGQ88_003441</name>
</gene>